<sequence length="946" mass="102810">MKFGVLGPLTVHDDAGQSVRITSVKQRLLLAALLASRNTRVSTDQLLDTLWDGRPPSSARKNVQAYVHRLRRLIGESRIVHDRSGYELIVKSDETDDAQFEQLVDQGRDALDNGNYSGASEVLGRALEMWRGPTAYGDVDQIGTIRVDAARLAELRQSVLELRIDADLNLGQHARLIPELTTLVTSYPLRQRLYAQLMLALHRSGRTADALAVYHQARTTMIDELGLEPGTELRDLEQAIIEGDSALDRPAHAEPAEPPPVEPAAPPAELPSTDPSFTGRHQELDRITAWLRATAQDAAAPRAIAINGPGGIGKSALALRATHAVAEQFPDGQLYVNLCGATPGLEPLDPYAALGRFLRSLGVEENKIPADTEGAATLFRSTIAGRRVLIVLDDAHNAAQVRPLMPGPRSGCAVLVTSRRVLATIGGAQHVSLRTLTHDDALDLLSRVAGPERVAAEPEAAAEIVRLCGHLPLAVRIAGARVAARPDWTLSALQVRLGNSQGRLDELEHDDLAVRASYDVAFDALPDSAVTLFAYLGLVDFHDLTASTAAEVAGRSTDEVLRDLDLLVEMQLVSATSNERFTLHDLIRLYAREQAASTFSEAERTTAIRRVTHHYLATARNAAQAGFSWSARRASVGPQPVELLSRGMPITGGASATAWIRDEVDNLAAAAQHAVGLPDEGPSVLAGLAVALHHPLRDQDRWNESITIDQLALEAADDIDDAWRAQIHCDLGEGLAQLHQLTEGRYHCQEALRIYRAVDDRSGEADVLGLLGFLFRQANQLDSAIEHHNQALAIHRDIGNTEGEALVLTDLGIVYHLAGRLDDAIAAHEQALNTHNNLRLRGITLSRLGRAHRDTGCFEHALNRLEQALAIFQSGSYSIDQALTHWLCGDVLRAMGRDGEARDHWRRSLDILCSIGTISREDASEVLRLPSPRAPKSLRLETGSSL</sequence>
<accession>A0A7K3M683</accession>
<dbReference type="Pfam" id="PF00931">
    <property type="entry name" value="NB-ARC"/>
    <property type="match status" value="1"/>
</dbReference>
<feature type="domain" description="OmpR/PhoB-type" evidence="8">
    <location>
        <begin position="1"/>
        <end position="90"/>
    </location>
</feature>
<dbReference type="PANTHER" id="PTHR35807">
    <property type="entry name" value="TRANSCRIPTIONAL REGULATOR REDD-RELATED"/>
    <property type="match status" value="1"/>
</dbReference>
<dbReference type="InterPro" id="IPR002182">
    <property type="entry name" value="NB-ARC"/>
</dbReference>
<feature type="repeat" description="TPR" evidence="5">
    <location>
        <begin position="805"/>
        <end position="838"/>
    </location>
</feature>
<dbReference type="PROSITE" id="PS51755">
    <property type="entry name" value="OMPR_PHOB"/>
    <property type="match status" value="1"/>
</dbReference>
<dbReference type="RefSeq" id="WP_162451455.1">
    <property type="nucleotide sequence ID" value="NZ_WLZY01000005.1"/>
</dbReference>
<dbReference type="SUPFAM" id="SSF46894">
    <property type="entry name" value="C-terminal effector domain of the bipartite response regulators"/>
    <property type="match status" value="1"/>
</dbReference>
<dbReference type="GO" id="GO:0003677">
    <property type="term" value="F:DNA binding"/>
    <property type="evidence" value="ECO:0007669"/>
    <property type="project" value="UniProtKB-UniRule"/>
</dbReference>
<dbReference type="PANTHER" id="PTHR35807:SF1">
    <property type="entry name" value="TRANSCRIPTIONAL REGULATOR REDD"/>
    <property type="match status" value="1"/>
</dbReference>
<evidence type="ECO:0000256" key="4">
    <source>
        <dbReference type="ARBA" id="ARBA00023163"/>
    </source>
</evidence>
<feature type="region of interest" description="Disordered" evidence="7">
    <location>
        <begin position="249"/>
        <end position="279"/>
    </location>
</feature>
<comment type="caution">
    <text evidence="9">The sequence shown here is derived from an EMBL/GenBank/DDBJ whole genome shotgun (WGS) entry which is preliminary data.</text>
</comment>
<dbReference type="GO" id="GO:0043531">
    <property type="term" value="F:ADP binding"/>
    <property type="evidence" value="ECO:0007669"/>
    <property type="project" value="InterPro"/>
</dbReference>
<dbReference type="PRINTS" id="PR00364">
    <property type="entry name" value="DISEASERSIST"/>
</dbReference>
<keyword evidence="3 6" id="KW-0238">DNA-binding</keyword>
<keyword evidence="5" id="KW-0802">TPR repeat</keyword>
<evidence type="ECO:0000256" key="3">
    <source>
        <dbReference type="ARBA" id="ARBA00023125"/>
    </source>
</evidence>
<evidence type="ECO:0000256" key="7">
    <source>
        <dbReference type="SAM" id="MobiDB-lite"/>
    </source>
</evidence>
<reference evidence="9 10" key="1">
    <citation type="submission" date="2019-11" db="EMBL/GenBank/DDBJ databases">
        <authorList>
            <person name="Li X.-J."/>
            <person name="Feng X.-M."/>
        </authorList>
    </citation>
    <scope>NUCLEOTIDE SEQUENCE [LARGE SCALE GENOMIC DNA]</scope>
    <source>
        <strain evidence="9 10">XMNu-373</strain>
    </source>
</reference>
<dbReference type="GO" id="GO:0006355">
    <property type="term" value="P:regulation of DNA-templated transcription"/>
    <property type="evidence" value="ECO:0007669"/>
    <property type="project" value="InterPro"/>
</dbReference>
<dbReference type="InterPro" id="IPR027417">
    <property type="entry name" value="P-loop_NTPase"/>
</dbReference>
<evidence type="ECO:0000256" key="1">
    <source>
        <dbReference type="ARBA" id="ARBA00005820"/>
    </source>
</evidence>
<dbReference type="Pfam" id="PF03704">
    <property type="entry name" value="BTAD"/>
    <property type="match status" value="1"/>
</dbReference>
<dbReference type="InterPro" id="IPR036388">
    <property type="entry name" value="WH-like_DNA-bd_sf"/>
</dbReference>
<dbReference type="InterPro" id="IPR005158">
    <property type="entry name" value="BTAD"/>
</dbReference>
<evidence type="ECO:0000256" key="2">
    <source>
        <dbReference type="ARBA" id="ARBA00023015"/>
    </source>
</evidence>
<proteinExistence type="inferred from homology"/>
<comment type="similarity">
    <text evidence="1">Belongs to the AfsR/DnrI/RedD regulatory family.</text>
</comment>
<evidence type="ECO:0000256" key="5">
    <source>
        <dbReference type="PROSITE-ProRule" id="PRU00339"/>
    </source>
</evidence>
<feature type="DNA-binding region" description="OmpR/PhoB-type" evidence="6">
    <location>
        <begin position="1"/>
        <end position="90"/>
    </location>
</feature>
<feature type="compositionally biased region" description="Pro residues" evidence="7">
    <location>
        <begin position="256"/>
        <end position="269"/>
    </location>
</feature>
<evidence type="ECO:0000313" key="10">
    <source>
        <dbReference type="Proteomes" id="UP000460435"/>
    </source>
</evidence>
<dbReference type="InterPro" id="IPR011990">
    <property type="entry name" value="TPR-like_helical_dom_sf"/>
</dbReference>
<dbReference type="AlphaFoldDB" id="A0A7K3M683"/>
<gene>
    <name evidence="9" type="ORF">F7O44_17030</name>
</gene>
<evidence type="ECO:0000313" key="9">
    <source>
        <dbReference type="EMBL" id="NDL58776.1"/>
    </source>
</evidence>
<evidence type="ECO:0000256" key="6">
    <source>
        <dbReference type="PROSITE-ProRule" id="PRU01091"/>
    </source>
</evidence>
<dbReference type="Gene3D" id="1.25.40.10">
    <property type="entry name" value="Tetratricopeptide repeat domain"/>
    <property type="match status" value="2"/>
</dbReference>
<keyword evidence="4" id="KW-0804">Transcription</keyword>
<dbReference type="InterPro" id="IPR001867">
    <property type="entry name" value="OmpR/PhoB-type_DNA-bd"/>
</dbReference>
<dbReference type="Pfam" id="PF00486">
    <property type="entry name" value="Trans_reg_C"/>
    <property type="match status" value="1"/>
</dbReference>
<dbReference type="Gene3D" id="1.10.10.10">
    <property type="entry name" value="Winged helix-like DNA-binding domain superfamily/Winged helix DNA-binding domain"/>
    <property type="match status" value="1"/>
</dbReference>
<dbReference type="CDD" id="cd15831">
    <property type="entry name" value="BTAD"/>
    <property type="match status" value="1"/>
</dbReference>
<dbReference type="InterPro" id="IPR019734">
    <property type="entry name" value="TPR_rpt"/>
</dbReference>
<organism evidence="9 10">
    <name type="scientific">Phytoactinopolyspora mesophila</name>
    <dbReference type="NCBI Taxonomy" id="2650750"/>
    <lineage>
        <taxon>Bacteria</taxon>
        <taxon>Bacillati</taxon>
        <taxon>Actinomycetota</taxon>
        <taxon>Actinomycetes</taxon>
        <taxon>Jiangellales</taxon>
        <taxon>Jiangellaceae</taxon>
        <taxon>Phytoactinopolyspora</taxon>
    </lineage>
</organism>
<dbReference type="SUPFAM" id="SSF52540">
    <property type="entry name" value="P-loop containing nucleoside triphosphate hydrolases"/>
    <property type="match status" value="1"/>
</dbReference>
<dbReference type="EMBL" id="WLZY01000005">
    <property type="protein sequence ID" value="NDL58776.1"/>
    <property type="molecule type" value="Genomic_DNA"/>
</dbReference>
<dbReference type="GO" id="GO:0000160">
    <property type="term" value="P:phosphorelay signal transduction system"/>
    <property type="evidence" value="ECO:0007669"/>
    <property type="project" value="InterPro"/>
</dbReference>
<dbReference type="PROSITE" id="PS50005">
    <property type="entry name" value="TPR"/>
    <property type="match status" value="1"/>
</dbReference>
<name>A0A7K3M683_9ACTN</name>
<dbReference type="SMART" id="SM01043">
    <property type="entry name" value="BTAD"/>
    <property type="match status" value="1"/>
</dbReference>
<dbReference type="SUPFAM" id="SSF48452">
    <property type="entry name" value="TPR-like"/>
    <property type="match status" value="2"/>
</dbReference>
<evidence type="ECO:0000259" key="8">
    <source>
        <dbReference type="PROSITE" id="PS51755"/>
    </source>
</evidence>
<dbReference type="SMART" id="SM00862">
    <property type="entry name" value="Trans_reg_C"/>
    <property type="match status" value="1"/>
</dbReference>
<dbReference type="SMART" id="SM00028">
    <property type="entry name" value="TPR"/>
    <property type="match status" value="6"/>
</dbReference>
<dbReference type="Gene3D" id="3.40.50.300">
    <property type="entry name" value="P-loop containing nucleotide triphosphate hydrolases"/>
    <property type="match status" value="1"/>
</dbReference>
<protein>
    <submittedName>
        <fullName evidence="9">Tetratricopeptide repeat protein</fullName>
    </submittedName>
</protein>
<keyword evidence="2" id="KW-0805">Transcription regulation</keyword>
<keyword evidence="10" id="KW-1185">Reference proteome</keyword>
<dbReference type="InterPro" id="IPR051677">
    <property type="entry name" value="AfsR-DnrI-RedD_regulator"/>
</dbReference>
<dbReference type="Proteomes" id="UP000460435">
    <property type="component" value="Unassembled WGS sequence"/>
</dbReference>
<dbReference type="InterPro" id="IPR016032">
    <property type="entry name" value="Sig_transdc_resp-reg_C-effctor"/>
</dbReference>
<dbReference type="Pfam" id="PF13424">
    <property type="entry name" value="TPR_12"/>
    <property type="match status" value="2"/>
</dbReference>